<dbReference type="InterPro" id="IPR046789">
    <property type="entry name" value="HTH_62"/>
</dbReference>
<dbReference type="Pfam" id="PF20552">
    <property type="entry name" value="HTH_62"/>
    <property type="match status" value="1"/>
</dbReference>
<dbReference type="RefSeq" id="WP_416206186.1">
    <property type="nucleotide sequence ID" value="NZ_JBBKTX010000013.1"/>
</dbReference>
<accession>A0ABW8NJF8</accession>
<gene>
    <name evidence="2" type="ORF">WG929_11845</name>
</gene>
<feature type="domain" description="Recombinase-like" evidence="1">
    <location>
        <begin position="1"/>
        <end position="73"/>
    </location>
</feature>
<keyword evidence="3" id="KW-1185">Reference proteome</keyword>
<organism evidence="2 3">
    <name type="scientific">Oceanobacter antarcticus</name>
    <dbReference type="NCBI Taxonomy" id="3133425"/>
    <lineage>
        <taxon>Bacteria</taxon>
        <taxon>Pseudomonadati</taxon>
        <taxon>Pseudomonadota</taxon>
        <taxon>Gammaproteobacteria</taxon>
        <taxon>Oceanospirillales</taxon>
        <taxon>Oceanospirillaceae</taxon>
        <taxon>Oceanobacter</taxon>
    </lineage>
</organism>
<evidence type="ECO:0000313" key="2">
    <source>
        <dbReference type="EMBL" id="MFK4753105.1"/>
    </source>
</evidence>
<comment type="caution">
    <text evidence="2">The sequence shown here is derived from an EMBL/GenBank/DDBJ whole genome shotgun (WGS) entry which is preliminary data.</text>
</comment>
<dbReference type="Proteomes" id="UP001620597">
    <property type="component" value="Unassembled WGS sequence"/>
</dbReference>
<proteinExistence type="predicted"/>
<sequence length="73" mass="8220">MKAPYLEPHQARTRDNTPFEDLLADSIERAFGEQIHDLPALVDFLNMAGPPCPTATGRWTEESYKTLMSKLGE</sequence>
<evidence type="ECO:0000259" key="1">
    <source>
        <dbReference type="Pfam" id="PF20552"/>
    </source>
</evidence>
<evidence type="ECO:0000313" key="3">
    <source>
        <dbReference type="Proteomes" id="UP001620597"/>
    </source>
</evidence>
<protein>
    <submittedName>
        <fullName evidence="2">Recombinase-like helix-turn-helix domain-containing protein</fullName>
    </submittedName>
</protein>
<reference evidence="2 3" key="1">
    <citation type="submission" date="2024-03" db="EMBL/GenBank/DDBJ databases">
        <title>High-quality draft genome sequence of Oceanobacter sp. wDCs-4.</title>
        <authorList>
            <person name="Dong C."/>
        </authorList>
    </citation>
    <scope>NUCLEOTIDE SEQUENCE [LARGE SCALE GENOMIC DNA]</scope>
    <source>
        <strain evidence="3">wDCs-4</strain>
    </source>
</reference>
<name>A0ABW8NJF8_9GAMM</name>
<dbReference type="EMBL" id="JBBKTX010000013">
    <property type="protein sequence ID" value="MFK4753105.1"/>
    <property type="molecule type" value="Genomic_DNA"/>
</dbReference>